<name>A0A835YCY5_9CHLO</name>
<evidence type="ECO:0000256" key="2">
    <source>
        <dbReference type="ARBA" id="ARBA00022771"/>
    </source>
</evidence>
<dbReference type="PROSITE" id="PS50865">
    <property type="entry name" value="ZF_MYND_2"/>
    <property type="match status" value="1"/>
</dbReference>
<dbReference type="Proteomes" id="UP000612055">
    <property type="component" value="Unassembled WGS sequence"/>
</dbReference>
<evidence type="ECO:0000313" key="7">
    <source>
        <dbReference type="EMBL" id="KAG2499424.1"/>
    </source>
</evidence>
<evidence type="ECO:0000256" key="5">
    <source>
        <dbReference type="SAM" id="MobiDB-lite"/>
    </source>
</evidence>
<dbReference type="Pfam" id="PF01753">
    <property type="entry name" value="zf-MYND"/>
    <property type="match status" value="1"/>
</dbReference>
<dbReference type="AlphaFoldDB" id="A0A835YCY5"/>
<dbReference type="GO" id="GO:0008270">
    <property type="term" value="F:zinc ion binding"/>
    <property type="evidence" value="ECO:0007669"/>
    <property type="project" value="UniProtKB-KW"/>
</dbReference>
<organism evidence="7 8">
    <name type="scientific">Edaphochlamys debaryana</name>
    <dbReference type="NCBI Taxonomy" id="47281"/>
    <lineage>
        <taxon>Eukaryota</taxon>
        <taxon>Viridiplantae</taxon>
        <taxon>Chlorophyta</taxon>
        <taxon>core chlorophytes</taxon>
        <taxon>Chlorophyceae</taxon>
        <taxon>CS clade</taxon>
        <taxon>Chlamydomonadales</taxon>
        <taxon>Chlamydomonadales incertae sedis</taxon>
        <taxon>Edaphochlamys</taxon>
    </lineage>
</organism>
<accession>A0A835YCY5</accession>
<feature type="compositionally biased region" description="Low complexity" evidence="5">
    <location>
        <begin position="514"/>
        <end position="528"/>
    </location>
</feature>
<comment type="caution">
    <text evidence="7">The sequence shown here is derived from an EMBL/GenBank/DDBJ whole genome shotgun (WGS) entry which is preliminary data.</text>
</comment>
<evidence type="ECO:0000313" key="8">
    <source>
        <dbReference type="Proteomes" id="UP000612055"/>
    </source>
</evidence>
<evidence type="ECO:0000259" key="6">
    <source>
        <dbReference type="PROSITE" id="PS50865"/>
    </source>
</evidence>
<keyword evidence="2 4" id="KW-0863">Zinc-finger</keyword>
<feature type="compositionally biased region" description="Basic and acidic residues" evidence="5">
    <location>
        <begin position="499"/>
        <end position="513"/>
    </location>
</feature>
<evidence type="ECO:0000256" key="1">
    <source>
        <dbReference type="ARBA" id="ARBA00022723"/>
    </source>
</evidence>
<dbReference type="EMBL" id="JAEHOE010000006">
    <property type="protein sequence ID" value="KAG2499424.1"/>
    <property type="molecule type" value="Genomic_DNA"/>
</dbReference>
<protein>
    <recommendedName>
        <fullName evidence="6">MYND-type domain-containing protein</fullName>
    </recommendedName>
</protein>
<dbReference type="SUPFAM" id="SSF144232">
    <property type="entry name" value="HIT/MYND zinc finger-like"/>
    <property type="match status" value="1"/>
</dbReference>
<keyword evidence="3" id="KW-0862">Zinc</keyword>
<dbReference type="OrthoDB" id="537437at2759"/>
<keyword evidence="8" id="KW-1185">Reference proteome</keyword>
<keyword evidence="1" id="KW-0479">Metal-binding</keyword>
<dbReference type="PROSITE" id="PS01360">
    <property type="entry name" value="ZF_MYND_1"/>
    <property type="match status" value="1"/>
</dbReference>
<feature type="region of interest" description="Disordered" evidence="5">
    <location>
        <begin position="482"/>
        <end position="528"/>
    </location>
</feature>
<proteinExistence type="predicted"/>
<evidence type="ECO:0000256" key="3">
    <source>
        <dbReference type="ARBA" id="ARBA00022833"/>
    </source>
</evidence>
<reference evidence="7" key="1">
    <citation type="journal article" date="2020" name="bioRxiv">
        <title>Comparative genomics of Chlamydomonas.</title>
        <authorList>
            <person name="Craig R.J."/>
            <person name="Hasan A.R."/>
            <person name="Ness R.W."/>
            <person name="Keightley P.D."/>
        </authorList>
    </citation>
    <scope>NUCLEOTIDE SEQUENCE</scope>
    <source>
        <strain evidence="7">CCAP 11/70</strain>
    </source>
</reference>
<feature type="domain" description="MYND-type" evidence="6">
    <location>
        <begin position="438"/>
        <end position="477"/>
    </location>
</feature>
<gene>
    <name evidence="7" type="ORF">HYH03_002371</name>
</gene>
<evidence type="ECO:0000256" key="4">
    <source>
        <dbReference type="PROSITE-ProRule" id="PRU00134"/>
    </source>
</evidence>
<dbReference type="InterPro" id="IPR002893">
    <property type="entry name" value="Znf_MYND"/>
</dbReference>
<sequence length="528" mass="55583">MAQTQLYVAEELTAEALYPKLKPSEKNWRCEQHKKACGLMAEGWAKLGPLASGGRWDKESAYTGVALWLKGYHAAQGFPQLSPEVAGAFPALSRTLQEHMPWVTAEGRRLQADDNPARYALRVTFTCVGLVSLVGLGGAMGTQLSGEAAEGHAELINSVTLMGNSALEKLGGPLLHEGSLTPADSKGIAALATTQGGAAAEALLQSIPVHVTAIYMLQVLYDIDLRVLKWVLHYCLARAAKDAYARARVGMGAAGGRDAAARAAAAANSARERWLSHCRALQALEPGSGLAAFMEAEVRSQDPRGRSDTIRDMRAAAETAARRGDDLTSWLAHLNTALLLAGRLGRAGPEGAQPEDVQRELDAAAAQRASARRWGGALLLEGRCRAVKQEVQRALQAAGVEGLHLEGAQGEAGPSAAASAPRDPYHPILPAELPARKCSGCEKLFHKASLCGRCRSVWYCSRACQAAHWRAGHKAECSRLAEERARAGAGGEGSDDEEGKGKGQGEVGAKAEPEAGASAATAAEESTA</sequence>
<dbReference type="Gene3D" id="6.10.140.2220">
    <property type="match status" value="1"/>
</dbReference>